<dbReference type="EMBL" id="JADKMY010000003">
    <property type="protein sequence ID" value="MBF4554287.1"/>
    <property type="molecule type" value="Genomic_DNA"/>
</dbReference>
<sequence length="202" mass="21032">MSAGKPPTESSSASVIPKDPEDTVTQDDQENQGWFASTVRKMERIMPLWAWVLAIGAIFALLFALLAGIMMNNLDVGKDSLDGDNTTISPSHPAATTTGKWDKEPEIGGGDGSYGTGYDPNYVPQAPLSTVQENTKESAPSSEKKKPEESKPAESSQPSNPSPPPASTNPSPDPLPTQDPVPTSAPGTPVPNPAPGGAAGRN</sequence>
<protein>
    <submittedName>
        <fullName evidence="3">Uncharacterized protein</fullName>
    </submittedName>
</protein>
<keyword evidence="2" id="KW-1133">Transmembrane helix</keyword>
<dbReference type="Proteomes" id="UP000635902">
    <property type="component" value="Unassembled WGS sequence"/>
</dbReference>
<accession>A0ABR9ZLL2</accession>
<feature type="transmembrane region" description="Helical" evidence="2">
    <location>
        <begin position="48"/>
        <end position="71"/>
    </location>
</feature>
<evidence type="ECO:0000313" key="4">
    <source>
        <dbReference type="Proteomes" id="UP000635902"/>
    </source>
</evidence>
<evidence type="ECO:0000313" key="3">
    <source>
        <dbReference type="EMBL" id="MBF4554287.1"/>
    </source>
</evidence>
<feature type="region of interest" description="Disordered" evidence="1">
    <location>
        <begin position="85"/>
        <end position="202"/>
    </location>
</feature>
<organism evidence="3 4">
    <name type="scientific">Corynebacterium suicordis DSM 45110</name>
    <dbReference type="NCBI Taxonomy" id="1121369"/>
    <lineage>
        <taxon>Bacteria</taxon>
        <taxon>Bacillati</taxon>
        <taxon>Actinomycetota</taxon>
        <taxon>Actinomycetes</taxon>
        <taxon>Mycobacteriales</taxon>
        <taxon>Corynebacteriaceae</taxon>
        <taxon>Corynebacterium</taxon>
    </lineage>
</organism>
<keyword evidence="2" id="KW-0812">Transmembrane</keyword>
<name>A0ABR9ZLL2_9CORY</name>
<reference evidence="3 4" key="1">
    <citation type="submission" date="2020-10" db="EMBL/GenBank/DDBJ databases">
        <title>Novel species in genus Corynebacterium.</title>
        <authorList>
            <person name="Zhang G."/>
        </authorList>
    </citation>
    <scope>NUCLEOTIDE SEQUENCE [LARGE SCALE GENOMIC DNA]</scope>
    <source>
        <strain evidence="3 4">DSM 45110</strain>
    </source>
</reference>
<dbReference type="RefSeq" id="WP_194557171.1">
    <property type="nucleotide sequence ID" value="NZ_JADKMY010000003.1"/>
</dbReference>
<feature type="compositionally biased region" description="Basic and acidic residues" evidence="1">
    <location>
        <begin position="142"/>
        <end position="152"/>
    </location>
</feature>
<keyword evidence="4" id="KW-1185">Reference proteome</keyword>
<feature type="compositionally biased region" description="Pro residues" evidence="1">
    <location>
        <begin position="160"/>
        <end position="179"/>
    </location>
</feature>
<proteinExistence type="predicted"/>
<keyword evidence="2" id="KW-0472">Membrane</keyword>
<feature type="compositionally biased region" description="Polar residues" evidence="1">
    <location>
        <begin position="85"/>
        <end position="99"/>
    </location>
</feature>
<evidence type="ECO:0000256" key="2">
    <source>
        <dbReference type="SAM" id="Phobius"/>
    </source>
</evidence>
<comment type="caution">
    <text evidence="3">The sequence shown here is derived from an EMBL/GenBank/DDBJ whole genome shotgun (WGS) entry which is preliminary data.</text>
</comment>
<evidence type="ECO:0000256" key="1">
    <source>
        <dbReference type="SAM" id="MobiDB-lite"/>
    </source>
</evidence>
<gene>
    <name evidence="3" type="ORF">IRY30_09420</name>
</gene>
<feature type="region of interest" description="Disordered" evidence="1">
    <location>
        <begin position="1"/>
        <end position="30"/>
    </location>
</feature>